<dbReference type="Proteomes" id="UP001172036">
    <property type="component" value="Unassembled WGS sequence"/>
</dbReference>
<gene>
    <name evidence="1" type="ORF">OC680_00910</name>
</gene>
<comment type="caution">
    <text evidence="1">The sequence shown here is derived from an EMBL/GenBank/DDBJ whole genome shotgun (WGS) entry which is preliminary data.</text>
</comment>
<sequence length="204" mass="24776">MDKKTLALNTFVQKFGILRENEKDVFSRIVNKLFQVNYLTIQKLADANDYRFILFYKELFDSFFQLVDFQLEIKKHDEVIFIRNFHHFNKLKLKKEESLVLLIFRILFQKKKESFSHNKKVEVYLQDIYTELKNIGYSEIRKLNKETFKRVLILLRQYNIIDYSDNSNYLSDHLIIIIYPSILYLVNLEMIEYYQELLSSKQAI</sequence>
<accession>A0ABT9DD98</accession>
<dbReference type="RefSeq" id="WP_304515246.1">
    <property type="nucleotide sequence ID" value="NZ_JAOSID010000003.1"/>
</dbReference>
<evidence type="ECO:0000313" key="2">
    <source>
        <dbReference type="Proteomes" id="UP001172036"/>
    </source>
</evidence>
<dbReference type="EMBL" id="JAOSID010000003">
    <property type="protein sequence ID" value="MDO8168043.1"/>
    <property type="molecule type" value="Genomic_DNA"/>
</dbReference>
<dbReference type="InterPro" id="IPR025449">
    <property type="entry name" value="JetB"/>
</dbReference>
<organism evidence="1 2">
    <name type="scientific">Candidatus Phytoplasma melaleucae</name>
    <dbReference type="NCBI Taxonomy" id="2982630"/>
    <lineage>
        <taxon>Bacteria</taxon>
        <taxon>Bacillati</taxon>
        <taxon>Mycoplasmatota</taxon>
        <taxon>Mollicutes</taxon>
        <taxon>Acholeplasmatales</taxon>
        <taxon>Acholeplasmataceae</taxon>
        <taxon>Candidatus Phytoplasma</taxon>
    </lineage>
</organism>
<dbReference type="Pfam" id="PF13835">
    <property type="entry name" value="DUF4194"/>
    <property type="match status" value="1"/>
</dbReference>
<protein>
    <submittedName>
        <fullName evidence="1">DUF4194 domain-containing protein</fullName>
    </submittedName>
</protein>
<reference evidence="1 2" key="1">
    <citation type="journal article" date="2023" name="Int. J. Syst. Evol. Microbiol.">
        <title>The observation of taxonomic boundaries for the 16SrII and 16SrXXV phytoplasmas using genome-based delimitation.</title>
        <authorList>
            <person name="Rodrigues Jardim B."/>
            <person name="Tran-Nguyen L.T.T."/>
            <person name="Gambley C."/>
            <person name="Al-Sadi A.M."/>
            <person name="Al-Subhi A.M."/>
            <person name="Foissac X."/>
            <person name="Salar P."/>
            <person name="Cai H."/>
            <person name="Yang J.Y."/>
            <person name="Davis R."/>
            <person name="Jones L."/>
            <person name="Rodoni B."/>
            <person name="Constable F.E."/>
        </authorList>
    </citation>
    <scope>NUCLEOTIDE SEQUENCE [LARGE SCALE GENOMIC DNA]</scope>
    <source>
        <strain evidence="1">BAWM-155c</strain>
    </source>
</reference>
<proteinExistence type="predicted"/>
<evidence type="ECO:0000313" key="1">
    <source>
        <dbReference type="EMBL" id="MDO8168043.1"/>
    </source>
</evidence>
<name>A0ABT9DD98_9MOLU</name>
<keyword evidence="2" id="KW-1185">Reference proteome</keyword>